<gene>
    <name evidence="2" type="ORF">BIV23_34955</name>
</gene>
<comment type="caution">
    <text evidence="2">The sequence shown here is derived from an EMBL/GenBank/DDBJ whole genome shotgun (WGS) entry which is preliminary data.</text>
</comment>
<dbReference type="Gene3D" id="2.40.10.10">
    <property type="entry name" value="Trypsin-like serine proteases"/>
    <property type="match status" value="2"/>
</dbReference>
<name>A0A1S2PP32_9ACTN</name>
<evidence type="ECO:0000259" key="1">
    <source>
        <dbReference type="PROSITE" id="PS50240"/>
    </source>
</evidence>
<dbReference type="SUPFAM" id="SSF50494">
    <property type="entry name" value="Trypsin-like serine proteases"/>
    <property type="match status" value="1"/>
</dbReference>
<dbReference type="EMBL" id="MLYO01000065">
    <property type="protein sequence ID" value="OIJ95352.1"/>
    <property type="molecule type" value="Genomic_DNA"/>
</dbReference>
<dbReference type="PROSITE" id="PS50240">
    <property type="entry name" value="TRYPSIN_DOM"/>
    <property type="match status" value="1"/>
</dbReference>
<feature type="domain" description="Peptidase S1" evidence="1">
    <location>
        <begin position="167"/>
        <end position="399"/>
    </location>
</feature>
<accession>A0A1S2PP32</accession>
<evidence type="ECO:0000313" key="2">
    <source>
        <dbReference type="EMBL" id="OIJ95352.1"/>
    </source>
</evidence>
<keyword evidence="3" id="KW-1185">Reference proteome</keyword>
<proteinExistence type="predicted"/>
<dbReference type="InterPro" id="IPR001254">
    <property type="entry name" value="Trypsin_dom"/>
</dbReference>
<sequence length="404" mass="42241">MAEAAVTQLSAEDLGARQQPLLDAMQRIQDLAGPQTRLGEAGYSGAEISVPRWTVTLYWHGARPAVLTSLVRRLGRTVPVEVVSAGYSERSLLTETRRIAVRLRALRAAGISVTQVGPRADGSGVQVGVDFAASHAHARPNGSMQERIPAAARLIASHAPGSVPVTVFDGRSNASAAGNRISDVSPYKGGARIVRAGNVICSTGFGVVSGNTHYMLFAAHCGGINTSWQVGDFYASGGKAMGLETVRDPSYDTGLIKVDNNQATIYDKGYDSSVTEKVVGSQSVVKGTWTCQNGATSGVICNTVVDDVLQTVSFDNGAFTAQDENVAHNANTKLQSNAGGDSGGPVFVNTGTKGQVKAVGTVSGGYDSVSCAKSDDPDATPVCWNHLDFADLNSNLSRWSVHLS</sequence>
<protein>
    <recommendedName>
        <fullName evidence="1">Peptidase S1 domain-containing protein</fullName>
    </recommendedName>
</protein>
<evidence type="ECO:0000313" key="3">
    <source>
        <dbReference type="Proteomes" id="UP000179642"/>
    </source>
</evidence>
<dbReference type="Proteomes" id="UP000179642">
    <property type="component" value="Unassembled WGS sequence"/>
</dbReference>
<reference evidence="2 3" key="1">
    <citation type="submission" date="2016-10" db="EMBL/GenBank/DDBJ databases">
        <title>Genome sequence of Streptomyces sp. MUSC 1.</title>
        <authorList>
            <person name="Lee L.-H."/>
            <person name="Ser H.-L."/>
            <person name="Law J.W.-F."/>
        </authorList>
    </citation>
    <scope>NUCLEOTIDE SEQUENCE [LARGE SCALE GENOMIC DNA]</scope>
    <source>
        <strain evidence="2 3">MUSC 1</strain>
    </source>
</reference>
<organism evidence="2 3">
    <name type="scientific">Streptomyces monashensis</name>
    <dbReference type="NCBI Taxonomy" id="1678012"/>
    <lineage>
        <taxon>Bacteria</taxon>
        <taxon>Bacillati</taxon>
        <taxon>Actinomycetota</taxon>
        <taxon>Actinomycetes</taxon>
        <taxon>Kitasatosporales</taxon>
        <taxon>Streptomycetaceae</taxon>
        <taxon>Streptomyces</taxon>
    </lineage>
</organism>
<dbReference type="GO" id="GO:0006508">
    <property type="term" value="P:proteolysis"/>
    <property type="evidence" value="ECO:0007669"/>
    <property type="project" value="InterPro"/>
</dbReference>
<dbReference type="RefSeq" id="WP_071384997.1">
    <property type="nucleotide sequence ID" value="NZ_MLYO01000065.1"/>
</dbReference>
<dbReference type="AlphaFoldDB" id="A0A1S2PP32"/>
<dbReference type="GO" id="GO:0004252">
    <property type="term" value="F:serine-type endopeptidase activity"/>
    <property type="evidence" value="ECO:0007669"/>
    <property type="project" value="InterPro"/>
</dbReference>
<dbReference type="InterPro" id="IPR009003">
    <property type="entry name" value="Peptidase_S1_PA"/>
</dbReference>
<dbReference type="InterPro" id="IPR043504">
    <property type="entry name" value="Peptidase_S1_PA_chymotrypsin"/>
</dbReference>